<dbReference type="EMBL" id="ABONVU020000024">
    <property type="protein sequence ID" value="EMJ5256486.1"/>
    <property type="molecule type" value="Genomic_DNA"/>
</dbReference>
<keyword evidence="9" id="KW-1006">Bacterial flagellum protein export</keyword>
<proteinExistence type="inferred from homology"/>
<dbReference type="InterPro" id="IPR000563">
    <property type="entry name" value="Flag_FliH"/>
</dbReference>
<keyword evidence="7" id="KW-1005">Bacterial flagellum biogenesis</keyword>
<dbReference type="PANTHER" id="PTHR34982">
    <property type="entry name" value="YOP PROTEINS TRANSLOCATION PROTEIN L"/>
    <property type="match status" value="1"/>
</dbReference>
<dbReference type="EMBL" id="DABCJL010000016">
    <property type="protein sequence ID" value="HAH7771290.1"/>
    <property type="molecule type" value="Genomic_DNA"/>
</dbReference>
<dbReference type="Proteomes" id="UP000843571">
    <property type="component" value="Unassembled WGS sequence"/>
</dbReference>
<dbReference type="EMBL" id="SCJN01000210">
    <property type="protein sequence ID" value="RXD12023.1"/>
    <property type="molecule type" value="Genomic_DNA"/>
</dbReference>
<dbReference type="EMBL" id="CP107128">
    <property type="protein sequence ID" value="WLM96790.1"/>
    <property type="molecule type" value="Genomic_DNA"/>
</dbReference>
<keyword evidence="14" id="KW-0282">Flagellum</keyword>
<protein>
    <recommendedName>
        <fullName evidence="4">Flagellar assembly protein FliH</fullName>
    </recommendedName>
</protein>
<evidence type="ECO:0000256" key="2">
    <source>
        <dbReference type="ARBA" id="ARBA00004496"/>
    </source>
</evidence>
<evidence type="ECO:0000313" key="14">
    <source>
        <dbReference type="EMBL" id="RXD12023.1"/>
    </source>
</evidence>
<evidence type="ECO:0000313" key="11">
    <source>
        <dbReference type="EMBL" id="EMJ5256486.1"/>
    </source>
</evidence>
<keyword evidence="6" id="KW-0963">Cytoplasm</keyword>
<reference evidence="13" key="3">
    <citation type="submission" date="2020-01" db="EMBL/GenBank/DDBJ databases">
        <authorList>
            <consortium name="NCBI Pathogen Detection Project"/>
        </authorList>
    </citation>
    <scope>NUCLEOTIDE SEQUENCE</scope>
    <source>
        <strain evidence="13">C0382</strain>
        <strain evidence="12">EC00763</strain>
    </source>
</reference>
<reference evidence="15" key="4">
    <citation type="journal article" date="2023" name="Microorganisms">
        <title>Comparative Genomic Analysis of ST131 Subclade C2 of ESBL-Producing E. coli Isolates from Patients with Recurrent and Sporadic Urinary Tract Infections.</title>
        <authorList>
            <person name="Jaen-Luchoro D."/>
            <person name="Kahnamouei A."/>
            <person name="Yazdanshenas S."/>
            <person name="Lindblom A."/>
            <person name="Samuelsson E."/>
            <person name="Ahren C."/>
            <person name="Karami N."/>
        </authorList>
    </citation>
    <scope>NUCLEOTIDE SEQUENCE</scope>
    <source>
        <strain evidence="15">S7</strain>
    </source>
</reference>
<dbReference type="GO" id="GO:0071973">
    <property type="term" value="P:bacterial-type flagellum-dependent cell motility"/>
    <property type="evidence" value="ECO:0007669"/>
    <property type="project" value="InterPro"/>
</dbReference>
<dbReference type="PRINTS" id="PR01003">
    <property type="entry name" value="FLGFLIH"/>
</dbReference>
<comment type="function">
    <text evidence="1">Needed for flagellar regrowth and assembly.</text>
</comment>
<evidence type="ECO:0000313" key="13">
    <source>
        <dbReference type="EMBL" id="HAH7771290.1"/>
    </source>
</evidence>
<evidence type="ECO:0000313" key="12">
    <source>
        <dbReference type="EMBL" id="HAH4525153.1"/>
    </source>
</evidence>
<comment type="similarity">
    <text evidence="3">Belongs to the FliH family.</text>
</comment>
<dbReference type="NCBIfam" id="NF009925">
    <property type="entry name" value="PRK13386.1"/>
    <property type="match status" value="1"/>
</dbReference>
<evidence type="ECO:0000313" key="15">
    <source>
        <dbReference type="EMBL" id="WLM96790.1"/>
    </source>
</evidence>
<keyword evidence="14" id="KW-0966">Cell projection</keyword>
<dbReference type="InterPro" id="IPR018035">
    <property type="entry name" value="Flagellar_FliH/T3SS_HrpE"/>
</dbReference>
<dbReference type="GO" id="GO:0009288">
    <property type="term" value="C:bacterial-type flagellum"/>
    <property type="evidence" value="ECO:0007669"/>
    <property type="project" value="InterPro"/>
</dbReference>
<evidence type="ECO:0000256" key="9">
    <source>
        <dbReference type="ARBA" id="ARBA00023225"/>
    </source>
</evidence>
<dbReference type="InterPro" id="IPR051472">
    <property type="entry name" value="T3SS_Stator/FliH"/>
</dbReference>
<dbReference type="GO" id="GO:0015031">
    <property type="term" value="P:protein transport"/>
    <property type="evidence" value="ECO:0007669"/>
    <property type="project" value="UniProtKB-KW"/>
</dbReference>
<reference evidence="11" key="5">
    <citation type="submission" date="2024-02" db="EMBL/GenBank/DDBJ databases">
        <authorList>
            <consortium name="Clinical and Environmental Microbiology Branch: Whole genome sequencing antimicrobial resistance pathogens in the healthcare setting"/>
        </authorList>
    </citation>
    <scope>NUCLEOTIDE SEQUENCE</scope>
    <source>
        <strain evidence="11">1924188</strain>
    </source>
</reference>
<evidence type="ECO:0000256" key="3">
    <source>
        <dbReference type="ARBA" id="ARBA00006602"/>
    </source>
</evidence>
<evidence type="ECO:0000256" key="1">
    <source>
        <dbReference type="ARBA" id="ARBA00003041"/>
    </source>
</evidence>
<reference evidence="12" key="1">
    <citation type="journal article" date="2018" name="Genome Biol.">
        <title>SKESA: strategic k-mer extension for scrupulous assemblies.</title>
        <authorList>
            <person name="Souvorov A."/>
            <person name="Agarwala R."/>
            <person name="Lipman D.J."/>
        </authorList>
    </citation>
    <scope>NUCLEOTIDE SEQUENCE [LARGE SCALE GENOMIC DNA]</scope>
    <source>
        <strain evidence="13">C0382</strain>
        <strain evidence="12">EC00763</strain>
    </source>
</reference>
<dbReference type="Proteomes" id="UP001180189">
    <property type="component" value="Chromosome"/>
</dbReference>
<evidence type="ECO:0000259" key="10">
    <source>
        <dbReference type="Pfam" id="PF02108"/>
    </source>
</evidence>
<dbReference type="Proteomes" id="UP000288730">
    <property type="component" value="Unassembled WGS sequence"/>
</dbReference>
<dbReference type="RefSeq" id="WP_000151522.1">
    <property type="nucleotide sequence ID" value="NZ_AP018784.2"/>
</dbReference>
<evidence type="ECO:0000256" key="5">
    <source>
        <dbReference type="ARBA" id="ARBA00022448"/>
    </source>
</evidence>
<keyword evidence="8" id="KW-0653">Protein transport</keyword>
<name>A0A061YDN8_ECOLX</name>
<dbReference type="EMBL" id="DABBJX010000014">
    <property type="protein sequence ID" value="HAH4525153.1"/>
    <property type="molecule type" value="Genomic_DNA"/>
</dbReference>
<organism evidence="14 16">
    <name type="scientific">Escherichia coli</name>
    <dbReference type="NCBI Taxonomy" id="562"/>
    <lineage>
        <taxon>Bacteria</taxon>
        <taxon>Pseudomonadati</taxon>
        <taxon>Pseudomonadota</taxon>
        <taxon>Gammaproteobacteria</taxon>
        <taxon>Enterobacterales</taxon>
        <taxon>Enterobacteriaceae</taxon>
        <taxon>Escherichia</taxon>
    </lineage>
</organism>
<dbReference type="GO" id="GO:0003774">
    <property type="term" value="F:cytoskeletal motor activity"/>
    <property type="evidence" value="ECO:0007669"/>
    <property type="project" value="InterPro"/>
</dbReference>
<dbReference type="Pfam" id="PF02108">
    <property type="entry name" value="FliH"/>
    <property type="match status" value="1"/>
</dbReference>
<sequence>MTIETLRGRYRLHRFPPRQRAVTGEPLTASISAADYQRQLMDGFQEGLQKGFAQGMTEGQEQGFSEGHQQGFAEGRRQGYTEGSLAGQQEGRKQFVEAAQPLEAITGKVNDFLAHIERKQREDLLQLVEKVTRQVIRCELALQPTQLLALVEEALAAFPTMPETLQVMLSTEEFNRLRDAVPEKVSEWGLTPSPDLPPGECRVITDKSELDIGCEHRLEQCMTALQETLTPESQGE</sequence>
<keyword evidence="14" id="KW-0969">Cilium</keyword>
<dbReference type="PANTHER" id="PTHR34982:SF1">
    <property type="entry name" value="FLAGELLAR ASSEMBLY PROTEIN FLIH"/>
    <property type="match status" value="1"/>
</dbReference>
<keyword evidence="5" id="KW-0813">Transport</keyword>
<evidence type="ECO:0000256" key="4">
    <source>
        <dbReference type="ARBA" id="ARBA00016507"/>
    </source>
</evidence>
<evidence type="ECO:0000256" key="6">
    <source>
        <dbReference type="ARBA" id="ARBA00022490"/>
    </source>
</evidence>
<reference evidence="14 16" key="2">
    <citation type="submission" date="2019-01" db="EMBL/GenBank/DDBJ databases">
        <title>Genomic analysis of febrile catheter-associated UTI E. coli isolates.</title>
        <authorList>
            <person name="Potter R."/>
            <person name="Zou Z."/>
            <person name="Henderson J."/>
            <person name="Dantas G."/>
        </authorList>
    </citation>
    <scope>NUCLEOTIDE SEQUENCE [LARGE SCALE GENOMIC DNA]</scope>
    <source>
        <strain evidence="14 16">29_CAASB</strain>
    </source>
</reference>
<evidence type="ECO:0000256" key="7">
    <source>
        <dbReference type="ARBA" id="ARBA00022795"/>
    </source>
</evidence>
<evidence type="ECO:0000256" key="8">
    <source>
        <dbReference type="ARBA" id="ARBA00022927"/>
    </source>
</evidence>
<dbReference type="AlphaFoldDB" id="A0A061YDN8"/>
<dbReference type="GO" id="GO:0044781">
    <property type="term" value="P:bacterial-type flagellum organization"/>
    <property type="evidence" value="ECO:0007669"/>
    <property type="project" value="UniProtKB-KW"/>
</dbReference>
<gene>
    <name evidence="15" type="primary">fliH</name>
    <name evidence="14" type="ORF">EPS76_20355</name>
    <name evidence="12" type="ORF">GRC73_14190</name>
    <name evidence="13" type="ORF">HIE29_004823</name>
    <name evidence="15" type="ORF">OGM49_04500</name>
    <name evidence="11" type="ORF">R8O40_004819</name>
</gene>
<dbReference type="GO" id="GO:0005829">
    <property type="term" value="C:cytosol"/>
    <property type="evidence" value="ECO:0007669"/>
    <property type="project" value="TreeGrafter"/>
</dbReference>
<feature type="domain" description="Flagellar assembly protein FliH/Type III secretion system HrpE" evidence="10">
    <location>
        <begin position="98"/>
        <end position="221"/>
    </location>
</feature>
<comment type="subcellular location">
    <subcellularLocation>
        <location evidence="2">Cytoplasm</location>
    </subcellularLocation>
</comment>
<evidence type="ECO:0000313" key="16">
    <source>
        <dbReference type="Proteomes" id="UP000288730"/>
    </source>
</evidence>
<dbReference type="Proteomes" id="UP001285616">
    <property type="component" value="Unassembled WGS sequence"/>
</dbReference>
<accession>A0A061YDN8</accession>